<dbReference type="PANTHER" id="PTHR30273">
    <property type="entry name" value="PERIPLASMIC SIGNAL SENSOR AND SIGMA FACTOR ACTIVATOR FECR-RELATED"/>
    <property type="match status" value="1"/>
</dbReference>
<reference evidence="4 5" key="1">
    <citation type="journal article" date="2007" name="Appl. Environ. Microbiol.">
        <title>Rhizobial factors required for stem nodule maturation and maintenance in Sesbania rostrata-Azorhizobium caulinodans ORS571 symbiosis.</title>
        <authorList>
            <person name="Suzuki S."/>
            <person name="Aono T."/>
            <person name="Lee KB."/>
            <person name="Suzuki T."/>
            <person name="Liu CT."/>
            <person name="Miwa H."/>
            <person name="Wakao S."/>
            <person name="Iki T."/>
            <person name="Oyaizu H."/>
        </authorList>
    </citation>
    <scope>NUCLEOTIDE SEQUENCE [LARGE SCALE GENOMIC DNA]</scope>
    <source>
        <strain evidence="5">ATCC 43989 / DSM 5975 / JCM 20966 / LMG 6465 / NBRC 14845 / NCIMB 13405 / ORS 571</strain>
    </source>
</reference>
<reference evidence="4 5" key="3">
    <citation type="journal article" date="2008" name="BMC Genomics">
        <title>The genome of the versatile nitrogen fixer Azorhizobium caulinodans ORS571.</title>
        <authorList>
            <person name="Lee KB."/>
            <person name="Backer P.D."/>
            <person name="Aono T."/>
            <person name="Liu CT."/>
            <person name="Suzuki S."/>
            <person name="Suzuki T."/>
            <person name="Kaneko T."/>
            <person name="Yamada M."/>
            <person name="Tabata S."/>
            <person name="Kupfer D.M."/>
            <person name="Najar F.Z."/>
            <person name="Wiley G.B."/>
            <person name="Roe B."/>
            <person name="Binnewies T.T."/>
            <person name="Ussery D.W."/>
            <person name="D'Haeze W."/>
            <person name="Herder J.D."/>
            <person name="Gevers D."/>
            <person name="Vereecke D."/>
            <person name="Holsters M."/>
            <person name="Oyaizu H."/>
        </authorList>
    </citation>
    <scope>NUCLEOTIDE SEQUENCE [LARGE SCALE GENOMIC DNA]</scope>
    <source>
        <strain evidence="5">ATCC 43989 / DSM 5975 / JCM 20966 / LMG 6465 / NBRC 14845 / NCIMB 13405 / ORS 571</strain>
    </source>
</reference>
<dbReference type="Gene3D" id="2.60.120.1440">
    <property type="match status" value="1"/>
</dbReference>
<dbReference type="Proteomes" id="UP000000270">
    <property type="component" value="Chromosome"/>
</dbReference>
<dbReference type="Pfam" id="PF04773">
    <property type="entry name" value="FecR"/>
    <property type="match status" value="1"/>
</dbReference>
<dbReference type="AlphaFoldDB" id="A8ICQ2"/>
<dbReference type="InterPro" id="IPR006860">
    <property type="entry name" value="FecR"/>
</dbReference>
<dbReference type="PANTHER" id="PTHR30273:SF2">
    <property type="entry name" value="PROTEIN FECR"/>
    <property type="match status" value="1"/>
</dbReference>
<protein>
    <submittedName>
        <fullName evidence="4">Putative iron siderophore sensor protein</fullName>
    </submittedName>
</protein>
<reference evidence="4 5" key="6">
    <citation type="journal article" date="2011" name="Appl. Environ. Microbiol.">
        <title>Involvement of the azorhizobial chromosome partition gene (parA) in the onset of bacteroid differentiation during Sesbania rostrata stem nodule development.</title>
        <authorList>
            <person name="Liu CT."/>
            <person name="Lee KB."/>
            <person name="Wang YS."/>
            <person name="Peng MH."/>
            <person name="Lee KT."/>
            <person name="Suzuki S."/>
            <person name="Suzuki T."/>
            <person name="Oyaizu H."/>
        </authorList>
    </citation>
    <scope>NUCLEOTIDE SEQUENCE [LARGE SCALE GENOMIC DNA]</scope>
    <source>
        <strain evidence="5">ATCC 43989 / DSM 5975 / JCM 20966 / LMG 6465 / NBRC 14845 / NCIMB 13405 / ORS 571</strain>
    </source>
</reference>
<keyword evidence="1" id="KW-1133">Transmembrane helix</keyword>
<name>A8ICQ2_AZOC5</name>
<keyword evidence="5" id="KW-1185">Reference proteome</keyword>
<dbReference type="GO" id="GO:0016989">
    <property type="term" value="F:sigma factor antagonist activity"/>
    <property type="evidence" value="ECO:0007669"/>
    <property type="project" value="TreeGrafter"/>
</dbReference>
<reference evidence="4 5" key="4">
    <citation type="journal article" date="2009" name="Appl. Environ. Microbiol.">
        <title>Comparative genome-wide transcriptional profiling of Azorhizobium caulinodans ORS571 grown under free-living and symbiotic conditions.</title>
        <authorList>
            <person name="Tsukada S."/>
            <person name="Aono T."/>
            <person name="Akiba N."/>
            <person name="Lee KB."/>
            <person name="Liu CT."/>
            <person name="Toyazaki H."/>
            <person name="Oyaizu H."/>
        </authorList>
    </citation>
    <scope>NUCLEOTIDE SEQUENCE [LARGE SCALE GENOMIC DNA]</scope>
    <source>
        <strain evidence="5">ATCC 43989 / DSM 5975 / JCM 20966 / LMG 6465 / NBRC 14845 / NCIMB 13405 / ORS 571</strain>
    </source>
</reference>
<proteinExistence type="predicted"/>
<evidence type="ECO:0000259" key="3">
    <source>
        <dbReference type="Pfam" id="PF16220"/>
    </source>
</evidence>
<dbReference type="HOGENOM" id="CLU_050192_0_1_5"/>
<evidence type="ECO:0000256" key="1">
    <source>
        <dbReference type="SAM" id="Phobius"/>
    </source>
</evidence>
<dbReference type="Pfam" id="PF16220">
    <property type="entry name" value="DUF4880"/>
    <property type="match status" value="1"/>
</dbReference>
<dbReference type="InterPro" id="IPR032623">
    <property type="entry name" value="FecR_N"/>
</dbReference>
<keyword evidence="1" id="KW-0472">Membrane</keyword>
<evidence type="ECO:0000313" key="5">
    <source>
        <dbReference type="Proteomes" id="UP000000270"/>
    </source>
</evidence>
<dbReference type="KEGG" id="azc:AZC_3239"/>
<dbReference type="PIRSF" id="PIRSF018266">
    <property type="entry name" value="FecR"/>
    <property type="match status" value="1"/>
</dbReference>
<keyword evidence="1" id="KW-0812">Transmembrane</keyword>
<evidence type="ECO:0000259" key="2">
    <source>
        <dbReference type="Pfam" id="PF04773"/>
    </source>
</evidence>
<dbReference type="STRING" id="438753.AZC_3239"/>
<dbReference type="eggNOG" id="COG3712">
    <property type="taxonomic scope" value="Bacteria"/>
</dbReference>
<reference evidence="4 5" key="5">
    <citation type="journal article" date="2010" name="Appl. Environ. Microbiol.">
        <title>phrR-like gene praR of Azorhizobium caulinodans ORS571 is essential for symbiosis with Sesbania rostrata and is involved in expression of reb genes.</title>
        <authorList>
            <person name="Akiba N."/>
            <person name="Aono T."/>
            <person name="Toyazaki H."/>
            <person name="Sato S."/>
            <person name="Oyaizu H."/>
        </authorList>
    </citation>
    <scope>NUCLEOTIDE SEQUENCE [LARGE SCALE GENOMIC DNA]</scope>
    <source>
        <strain evidence="5">ATCC 43989 / DSM 5975 / JCM 20966 / LMG 6465 / NBRC 14845 / NCIMB 13405 / ORS 571</strain>
    </source>
</reference>
<accession>A8ICQ2</accession>
<gene>
    <name evidence="4" type="primary">fecR</name>
    <name evidence="4" type="ordered locus">AZC_3239</name>
</gene>
<feature type="transmembrane region" description="Helical" evidence="1">
    <location>
        <begin position="84"/>
        <end position="105"/>
    </location>
</feature>
<dbReference type="InterPro" id="IPR012373">
    <property type="entry name" value="Ferrdict_sens_TM"/>
</dbReference>
<feature type="domain" description="FecR protein" evidence="2">
    <location>
        <begin position="112"/>
        <end position="203"/>
    </location>
</feature>
<sequence>MTRPDYPSATRAELDAPMAPLAEKALEWLVFLHSGQETDADWAAYEDWRASGVAERKAAEQAERLWAGIGPALRRPRAGLPRRSVLAGAGIALVGGAGLAAFLGMRRDLFADVRTAVGERRTLTLADGTRIELDAATSLDLHYSAKTRRIELLEGRIFVSVAADPNRPFIVDAGGGAARALGTAFEISRSGDMVNVVVSEHTVRVCYPRETDGPHVDVDAGSEVEFSRAGGLARPHAADVVSRMSWRNGLLAFQDRPLAEVVAQISRYRHGRIVIVDGELARLPVSGLFESADTAALLDALSAALPVTIDQLPWLTLIRRDASRPLEPFTRRR</sequence>
<organism evidence="4 5">
    <name type="scientific">Azorhizobium caulinodans (strain ATCC 43989 / DSM 5975 / JCM 20966 / LMG 6465 / NBRC 14845 / NCIMB 13405 / ORS 571)</name>
    <dbReference type="NCBI Taxonomy" id="438753"/>
    <lineage>
        <taxon>Bacteria</taxon>
        <taxon>Pseudomonadati</taxon>
        <taxon>Pseudomonadota</taxon>
        <taxon>Alphaproteobacteria</taxon>
        <taxon>Hyphomicrobiales</taxon>
        <taxon>Xanthobacteraceae</taxon>
        <taxon>Azorhizobium</taxon>
    </lineage>
</organism>
<dbReference type="Gene3D" id="3.55.50.30">
    <property type="match status" value="1"/>
</dbReference>
<feature type="domain" description="FecR N-terminal" evidence="3">
    <location>
        <begin position="24"/>
        <end position="65"/>
    </location>
</feature>
<reference evidence="5" key="2">
    <citation type="submission" date="2007-04" db="EMBL/GenBank/DDBJ databases">
        <title>Complete genome sequence of the nitrogen-fixing bacterium Azorhizobium caulinodans ORS571.</title>
        <authorList>
            <person name="Lee K.B."/>
            <person name="Backer P.D."/>
            <person name="Aono T."/>
            <person name="Liu C.T."/>
            <person name="Suzuki S."/>
            <person name="Suzuki T."/>
            <person name="Kaneko T."/>
            <person name="Yamada M."/>
            <person name="Tabata S."/>
            <person name="Kupfer D.M."/>
            <person name="Najar F.Z."/>
            <person name="Wiley G.B."/>
            <person name="Roe B."/>
            <person name="Binnewies T."/>
            <person name="Ussery D."/>
            <person name="Vereecke D."/>
            <person name="Gevers D."/>
            <person name="Holsters M."/>
            <person name="Oyaizu H."/>
        </authorList>
    </citation>
    <scope>NUCLEOTIDE SEQUENCE [LARGE SCALE GENOMIC DNA]</scope>
    <source>
        <strain evidence="5">ATCC 43989 / DSM 5975 / JCM 20966 / LMG 6465 / NBRC 14845 / NCIMB 13405 / ORS 571</strain>
    </source>
</reference>
<dbReference type="EMBL" id="AP009384">
    <property type="protein sequence ID" value="BAF89237.1"/>
    <property type="molecule type" value="Genomic_DNA"/>
</dbReference>
<evidence type="ECO:0000313" key="4">
    <source>
        <dbReference type="EMBL" id="BAF89237.1"/>
    </source>
</evidence>